<accession>A0A6C0L0P4</accession>
<dbReference type="InterPro" id="IPR038120">
    <property type="entry name" value="Rpb1_funnel_sf"/>
</dbReference>
<dbReference type="Pfam" id="PF04997">
    <property type="entry name" value="RNA_pol_Rpb1_1"/>
    <property type="match status" value="1"/>
</dbReference>
<evidence type="ECO:0000256" key="3">
    <source>
        <dbReference type="ARBA" id="ARBA00022478"/>
    </source>
</evidence>
<comment type="similarity">
    <text evidence="1">Belongs to the RNA polymerase beta' chain family.</text>
</comment>
<dbReference type="InterPro" id="IPR007073">
    <property type="entry name" value="RNA_pol_Rpb1_7"/>
</dbReference>
<name>A0A6C0L0P4_9ZZZZ</name>
<feature type="domain" description="RNA polymerase N-terminal" evidence="7">
    <location>
        <begin position="211"/>
        <end position="516"/>
    </location>
</feature>
<evidence type="ECO:0000256" key="1">
    <source>
        <dbReference type="ARBA" id="ARBA00006460"/>
    </source>
</evidence>
<dbReference type="Gene3D" id="2.40.40.20">
    <property type="match status" value="1"/>
</dbReference>
<sequence>MAYESNFEYSGGVVKIDKVTFGIMSPDMIRRQSVVEVIHHDTFCGNDPVTGGLFDPRMGVLEYGQVCSTDMQTNKTTPGYFGHIELALPVFHVQYFPVVQKISRCICYRCANLLCSDSTAHIDNRTKLSYLIEQSKKVKTCPECHAVQPDKYVKTDLCKMHALWLPTTVDNVETEESKFDMTAKYVLNLFKQLDDISCISMGINPKLSHPSWMIMEAFPVCPPSCRPSVHQDNGQRMEDDITIKYCDVIKYNKLITEKIKTDPTARILDDWHNILQYHTSTLIDNEIAGVLPAAQRSGRPLKGLRQRLKGKEGRIRGNLMGKRVNFSSRTVITPDPVINLDELGVPKRIAIQLTYPEKVTKKNIRRLKNCIRNGTKVYPGARAVFKYANKKTISLNHIDRTQFSQMLEIGDTVIRHIMNGDWVIFNRQPSLHKMSMMAHRVRILDGLTFRLNISATTPYNADFDGDEMNMHVPQSFSSSNEISCLASVNRQIVSPALNMPIITFVQDAVLGGHLMTMDVSTKFTHREMMNTLSWTNAKNVNLDNSNTEKLYSGMDALSFCIPEINLRIKNRREESVNIKNGNIQNDSGSFDKKVFTSLIHSIFRDKGPEQCAGFFNNSQHVIRAYLIKNSFSVGIRDLVLDKGLSQQIDVKIDQQKLEVEKTIQTLHLNMFENMSSDSEKVAFENKVTRQLTAARSSAENLLKQTHDSIFDNRFMNMVNGGSKGKLINLAQMTACLGQQIIEGRRVPYGFNYRCLPHYTKFDDSSAARGFVHSSFQKGLGPLEFFFHAMAGREGIIDTAVKTSSTGYIQRKLMKALEDYKVTWSKCVKDAQNNIIQFLYGDDNSDGASLEYQSVPIVHVTDFEKEFCDIPKISKKTKTRLLEMTENIKEMYTWYSEQICDGSPESSIKFPVHIERTLMNSLKDDQINNKSKKLSVDYVLDEYEKLLKKLSLHKYNDGLWMFRFMLLIHTHPKKLLDKKVTLLQFDEFMFSLEKLFLQSQIEAGDAVGPVAAQSIGEPCTQLTLNTFHLSGVGGKSTVTRGVPRLQELFHLSKNPKNKSLTVMVNPSLSHDKSTVQRISTEICLIRLNDLVNTSEIRYEPLETKYQQFNEFNNRFRSLEPNVSDSKWFLTIWFERRLLLDKRIEMEEIYYSISQLYSEGVYCEYSDDNAPEMFIRIRINPNSQELRKLIIPDEIPEITILSNIESKLMDNLVIRGIDGINNVTLRQDIRGGAKKDWLIDTAGSNIIDTILHPEVDKYRTFSNDIHEMYSIFGIEAARHTLIREIREVMDEASEIDPRHVHLLADMMTTKGVLIPIDRNGMKLTDVGPLAKCSFEEADQQLYKAAIFGETDGVTGVSSNIILGQAPPCGTGTVHVKLHEEYFNDLMLNSIGTNISYKSSPSKLATSKVMFDFDE</sequence>
<dbReference type="InterPro" id="IPR045867">
    <property type="entry name" value="DNA-dir_RpoC_beta_prime"/>
</dbReference>
<keyword evidence="3" id="KW-0240">DNA-directed RNA polymerase</keyword>
<dbReference type="Gene3D" id="4.10.860.120">
    <property type="entry name" value="RNA polymerase II, clamp domain"/>
    <property type="match status" value="1"/>
</dbReference>
<evidence type="ECO:0000313" key="8">
    <source>
        <dbReference type="EMBL" id="QHU23123.1"/>
    </source>
</evidence>
<dbReference type="SUPFAM" id="SSF64484">
    <property type="entry name" value="beta and beta-prime subunits of DNA dependent RNA-polymerase"/>
    <property type="match status" value="1"/>
</dbReference>
<evidence type="ECO:0000256" key="5">
    <source>
        <dbReference type="ARBA" id="ARBA00022695"/>
    </source>
</evidence>
<dbReference type="Gene3D" id="1.10.274.100">
    <property type="entry name" value="RNA polymerase Rpb1, domain 3"/>
    <property type="match status" value="1"/>
</dbReference>
<dbReference type="InterPro" id="IPR007066">
    <property type="entry name" value="RNA_pol_Rpb1_3"/>
</dbReference>
<dbReference type="InterPro" id="IPR007080">
    <property type="entry name" value="RNA_pol_Rpb1_1"/>
</dbReference>
<dbReference type="FunFam" id="2.40.40.20:FF:000019">
    <property type="entry name" value="DNA-directed RNA polymerase II subunit RPB1"/>
    <property type="match status" value="1"/>
</dbReference>
<dbReference type="Pfam" id="PF04998">
    <property type="entry name" value="RNA_pol_Rpb1_5"/>
    <property type="match status" value="1"/>
</dbReference>
<dbReference type="Pfam" id="PF00623">
    <property type="entry name" value="RNA_pol_Rpb1_2"/>
    <property type="match status" value="1"/>
</dbReference>
<dbReference type="GO" id="GO:0003899">
    <property type="term" value="F:DNA-directed RNA polymerase activity"/>
    <property type="evidence" value="ECO:0007669"/>
    <property type="project" value="UniProtKB-EC"/>
</dbReference>
<proteinExistence type="inferred from homology"/>
<dbReference type="Pfam" id="PF04990">
    <property type="entry name" value="RNA_pol_Rpb1_7"/>
    <property type="match status" value="1"/>
</dbReference>
<dbReference type="GO" id="GO:0005665">
    <property type="term" value="C:RNA polymerase II, core complex"/>
    <property type="evidence" value="ECO:0007669"/>
    <property type="project" value="TreeGrafter"/>
</dbReference>
<dbReference type="Gene3D" id="3.30.1490.180">
    <property type="entry name" value="RNA polymerase ii"/>
    <property type="match status" value="1"/>
</dbReference>
<evidence type="ECO:0000256" key="2">
    <source>
        <dbReference type="ARBA" id="ARBA00012418"/>
    </source>
</evidence>
<dbReference type="Gene3D" id="6.10.250.2940">
    <property type="match status" value="1"/>
</dbReference>
<dbReference type="InterPro" id="IPR000722">
    <property type="entry name" value="RNA_pol_asu"/>
</dbReference>
<dbReference type="Pfam" id="PF04983">
    <property type="entry name" value="RNA_pol_Rpb1_3"/>
    <property type="match status" value="1"/>
</dbReference>
<dbReference type="EMBL" id="MN741024">
    <property type="protein sequence ID" value="QHU23123.1"/>
    <property type="molecule type" value="Genomic_DNA"/>
</dbReference>
<dbReference type="Gene3D" id="1.10.150.390">
    <property type="match status" value="1"/>
</dbReference>
<keyword evidence="6" id="KW-0804">Transcription</keyword>
<dbReference type="InterPro" id="IPR006592">
    <property type="entry name" value="RNA_pol_N"/>
</dbReference>
<dbReference type="Gene3D" id="1.10.132.30">
    <property type="match status" value="1"/>
</dbReference>
<dbReference type="PANTHER" id="PTHR19376">
    <property type="entry name" value="DNA-DIRECTED RNA POLYMERASE"/>
    <property type="match status" value="1"/>
</dbReference>
<dbReference type="Pfam" id="PF05000">
    <property type="entry name" value="RNA_pol_Rpb1_4"/>
    <property type="match status" value="1"/>
</dbReference>
<dbReference type="InterPro" id="IPR007083">
    <property type="entry name" value="RNA_pol_Rpb1_4"/>
</dbReference>
<dbReference type="GO" id="GO:0006351">
    <property type="term" value="P:DNA-templated transcription"/>
    <property type="evidence" value="ECO:0007669"/>
    <property type="project" value="InterPro"/>
</dbReference>
<dbReference type="InterPro" id="IPR044893">
    <property type="entry name" value="RNA_pol_Rpb1_clamp_domain"/>
</dbReference>
<dbReference type="GO" id="GO:0003677">
    <property type="term" value="F:DNA binding"/>
    <property type="evidence" value="ECO:0007669"/>
    <property type="project" value="InterPro"/>
</dbReference>
<keyword evidence="4" id="KW-0808">Transferase</keyword>
<reference evidence="8" key="1">
    <citation type="journal article" date="2020" name="Nature">
        <title>Giant virus diversity and host interactions through global metagenomics.</title>
        <authorList>
            <person name="Schulz F."/>
            <person name="Roux S."/>
            <person name="Paez-Espino D."/>
            <person name="Jungbluth S."/>
            <person name="Walsh D.A."/>
            <person name="Denef V.J."/>
            <person name="McMahon K.D."/>
            <person name="Konstantinidis K.T."/>
            <person name="Eloe-Fadrosh E.A."/>
            <person name="Kyrpides N.C."/>
            <person name="Woyke T."/>
        </authorList>
    </citation>
    <scope>NUCLEOTIDE SEQUENCE</scope>
    <source>
        <strain evidence="8">GVMAG-S-ERX555907-63</strain>
    </source>
</reference>
<evidence type="ECO:0000256" key="4">
    <source>
        <dbReference type="ARBA" id="ARBA00022679"/>
    </source>
</evidence>
<dbReference type="Gene3D" id="3.30.1360.140">
    <property type="match status" value="1"/>
</dbReference>
<organism evidence="8">
    <name type="scientific">viral metagenome</name>
    <dbReference type="NCBI Taxonomy" id="1070528"/>
    <lineage>
        <taxon>unclassified sequences</taxon>
        <taxon>metagenomes</taxon>
        <taxon>organismal metagenomes</taxon>
    </lineage>
</organism>
<dbReference type="InterPro" id="IPR038593">
    <property type="entry name" value="RNA_pol_Rpb1_7_sf"/>
</dbReference>
<dbReference type="EC" id="2.7.7.6" evidence="2"/>
<dbReference type="InterPro" id="IPR042102">
    <property type="entry name" value="RNA_pol_Rpb1_3_sf"/>
</dbReference>
<keyword evidence="5" id="KW-0548">Nucleotidyltransferase</keyword>
<protein>
    <recommendedName>
        <fullName evidence="2">DNA-directed RNA polymerase</fullName>
        <ecNumber evidence="2">2.7.7.6</ecNumber>
    </recommendedName>
</protein>
<evidence type="ECO:0000259" key="7">
    <source>
        <dbReference type="SMART" id="SM00663"/>
    </source>
</evidence>
<dbReference type="InterPro" id="IPR007081">
    <property type="entry name" value="RNA_pol_Rpb1_5"/>
</dbReference>
<dbReference type="SMART" id="SM00663">
    <property type="entry name" value="RPOLA_N"/>
    <property type="match status" value="1"/>
</dbReference>
<evidence type="ECO:0000256" key="6">
    <source>
        <dbReference type="ARBA" id="ARBA00023163"/>
    </source>
</evidence>
<dbReference type="PANTHER" id="PTHR19376:SF37">
    <property type="entry name" value="DNA-DIRECTED RNA POLYMERASE II SUBUNIT RPB1"/>
    <property type="match status" value="1"/>
</dbReference>